<gene>
    <name evidence="1" type="ORF">OP10G_0499</name>
</gene>
<reference evidence="1 2" key="1">
    <citation type="journal article" date="2014" name="PLoS ONE">
        <title>The first complete genome sequence of the class fimbriimonadia in the phylum armatimonadetes.</title>
        <authorList>
            <person name="Hu Z.Y."/>
            <person name="Wang Y.Z."/>
            <person name="Im W.T."/>
            <person name="Wang S.Y."/>
            <person name="Zhao G.P."/>
            <person name="Zheng H.J."/>
            <person name="Quan Z.X."/>
        </authorList>
    </citation>
    <scope>NUCLEOTIDE SEQUENCE [LARGE SCALE GENOMIC DNA]</scope>
    <source>
        <strain evidence="1">Gsoil 348</strain>
    </source>
</reference>
<dbReference type="Proteomes" id="UP000027982">
    <property type="component" value="Chromosome"/>
</dbReference>
<dbReference type="STRING" id="661478.OP10G_0499"/>
<protein>
    <submittedName>
        <fullName evidence="1">Uncharacterized protein</fullName>
    </submittedName>
</protein>
<evidence type="ECO:0000313" key="1">
    <source>
        <dbReference type="EMBL" id="AIE83867.1"/>
    </source>
</evidence>
<dbReference type="EMBL" id="CP007139">
    <property type="protein sequence ID" value="AIE83867.1"/>
    <property type="molecule type" value="Genomic_DNA"/>
</dbReference>
<sequence length="257" mass="28832">MTQAGPTAFRYYSLFGRHSTASLRFSLEPGFTGFISQKIQRIPHDGDPDQLDEAYVQDEGIWRIGKQYMPFGTGEILRDSVIGARADTTQILEGIPMTFMVCDSGSERQRGVMAHVGSRALGGSFAIGRHWGINGTSLTQIRRPEDTGGLGHGWEQVYGIDASRLLGRFFLQAEAVHFRQGATKSDGDHTIFDFNVTVSQRPLDWLTFGYTKDASSQLTFFRVRGSVELTENVILQPFIRFRDARLWDLGAEVRFKI</sequence>
<evidence type="ECO:0000313" key="2">
    <source>
        <dbReference type="Proteomes" id="UP000027982"/>
    </source>
</evidence>
<accession>A0A068NK90</accession>
<keyword evidence="2" id="KW-1185">Reference proteome</keyword>
<proteinExistence type="predicted"/>
<organism evidence="1 2">
    <name type="scientific">Fimbriimonas ginsengisoli Gsoil 348</name>
    <dbReference type="NCBI Taxonomy" id="661478"/>
    <lineage>
        <taxon>Bacteria</taxon>
        <taxon>Bacillati</taxon>
        <taxon>Armatimonadota</taxon>
        <taxon>Fimbriimonadia</taxon>
        <taxon>Fimbriimonadales</taxon>
        <taxon>Fimbriimonadaceae</taxon>
        <taxon>Fimbriimonas</taxon>
    </lineage>
</organism>
<dbReference type="KEGG" id="fgi:OP10G_0499"/>
<dbReference type="HOGENOM" id="CLU_1080731_0_0_0"/>
<dbReference type="AlphaFoldDB" id="A0A068NK90"/>
<name>A0A068NK90_FIMGI</name>